<dbReference type="Proteomes" id="UP000383932">
    <property type="component" value="Unassembled WGS sequence"/>
</dbReference>
<evidence type="ECO:0000313" key="1">
    <source>
        <dbReference type="EMBL" id="KAB5593054.1"/>
    </source>
</evidence>
<dbReference type="OrthoDB" id="21330at2759"/>
<organism evidence="1 2">
    <name type="scientific">Ceratobasidium theobromae</name>
    <dbReference type="NCBI Taxonomy" id="1582974"/>
    <lineage>
        <taxon>Eukaryota</taxon>
        <taxon>Fungi</taxon>
        <taxon>Dikarya</taxon>
        <taxon>Basidiomycota</taxon>
        <taxon>Agaricomycotina</taxon>
        <taxon>Agaricomycetes</taxon>
        <taxon>Cantharellales</taxon>
        <taxon>Ceratobasidiaceae</taxon>
        <taxon>Ceratobasidium</taxon>
    </lineage>
</organism>
<dbReference type="AlphaFoldDB" id="A0A5N5QMY9"/>
<proteinExistence type="predicted"/>
<dbReference type="EMBL" id="SSOP01000047">
    <property type="protein sequence ID" value="KAB5593054.1"/>
    <property type="molecule type" value="Genomic_DNA"/>
</dbReference>
<keyword evidence="2" id="KW-1185">Reference proteome</keyword>
<protein>
    <submittedName>
        <fullName evidence="1">Uncharacterized protein</fullName>
    </submittedName>
</protein>
<comment type="caution">
    <text evidence="1">The sequence shown here is derived from an EMBL/GenBank/DDBJ whole genome shotgun (WGS) entry which is preliminary data.</text>
</comment>
<name>A0A5N5QMY9_9AGAM</name>
<reference evidence="1 2" key="1">
    <citation type="journal article" date="2019" name="Fungal Biol. Biotechnol.">
        <title>Draft genome sequence of fastidious pathogen Ceratobasidium theobromae, which causes vascular-streak dieback in Theobroma cacao.</title>
        <authorList>
            <person name="Ali S.S."/>
            <person name="Asman A."/>
            <person name="Shao J."/>
            <person name="Firmansyah A.P."/>
            <person name="Susilo A.W."/>
            <person name="Rosmana A."/>
            <person name="McMahon P."/>
            <person name="Junaid M."/>
            <person name="Guest D."/>
            <person name="Kheng T.Y."/>
            <person name="Meinhardt L.W."/>
            <person name="Bailey B.A."/>
        </authorList>
    </citation>
    <scope>NUCLEOTIDE SEQUENCE [LARGE SCALE GENOMIC DNA]</scope>
    <source>
        <strain evidence="1 2">CT2</strain>
    </source>
</reference>
<gene>
    <name evidence="1" type="ORF">CTheo_3519</name>
</gene>
<sequence length="217" mass="24574">MNPRIFFSTSLLPFRTHVAIIRVLRNTYTPVRKVTSESNIPWFMKEQTALHEDHSATADNLPQNDNQILPEALPEHLITLHRHLAQSPLLARSALRICKPSSLQNRAANDDLSLAYSRPKGRRRRGVSDAGESVGEPDDLWSWYVLAQVKEGTEGRGAIEAVIRNAQKELLKHHPHLPIPKKLSRRRTSDGWEVLDIGDSLLHVLSREAACKWFGGY</sequence>
<accession>A0A5N5QMY9</accession>
<evidence type="ECO:0000313" key="2">
    <source>
        <dbReference type="Proteomes" id="UP000383932"/>
    </source>
</evidence>